<evidence type="ECO:0000313" key="3">
    <source>
        <dbReference type="Proteomes" id="UP000033980"/>
    </source>
</evidence>
<evidence type="ECO:0000313" key="2">
    <source>
        <dbReference type="EMBL" id="KKS92756.1"/>
    </source>
</evidence>
<organism evidence="2 3">
    <name type="scientific">Candidatus Collierbacteria bacterium GW2011_GWC2_43_12</name>
    <dbReference type="NCBI Taxonomy" id="1618390"/>
    <lineage>
        <taxon>Bacteria</taxon>
        <taxon>Candidatus Collieribacteriota</taxon>
    </lineage>
</organism>
<keyword evidence="1" id="KW-0732">Signal</keyword>
<evidence type="ECO:0000256" key="1">
    <source>
        <dbReference type="SAM" id="SignalP"/>
    </source>
</evidence>
<protein>
    <submittedName>
        <fullName evidence="2">Uncharacterized protein</fullName>
    </submittedName>
</protein>
<dbReference type="EMBL" id="LCFK01000036">
    <property type="protein sequence ID" value="KKS92756.1"/>
    <property type="molecule type" value="Genomic_DNA"/>
</dbReference>
<dbReference type="AlphaFoldDB" id="A0A0G1FCB5"/>
<name>A0A0G1FCB5_9BACT</name>
<reference evidence="2 3" key="1">
    <citation type="journal article" date="2015" name="Nature">
        <title>rRNA introns, odd ribosomes, and small enigmatic genomes across a large radiation of phyla.</title>
        <authorList>
            <person name="Brown C.T."/>
            <person name="Hug L.A."/>
            <person name="Thomas B.C."/>
            <person name="Sharon I."/>
            <person name="Castelle C.J."/>
            <person name="Singh A."/>
            <person name="Wilkins M.J."/>
            <person name="Williams K.H."/>
            <person name="Banfield J.F."/>
        </authorList>
    </citation>
    <scope>NUCLEOTIDE SEQUENCE [LARGE SCALE GENOMIC DNA]</scope>
</reference>
<accession>A0A0G1FCB5</accession>
<feature type="signal peptide" evidence="1">
    <location>
        <begin position="1"/>
        <end position="29"/>
    </location>
</feature>
<comment type="caution">
    <text evidence="2">The sequence shown here is derived from an EMBL/GenBank/DDBJ whole genome shotgun (WGS) entry which is preliminary data.</text>
</comment>
<sequence length="93" mass="9623">MKRPAKKVNKGMLGAIGAAALGVAAGAAAVFLSKKENRETVKKTVGGAVRKGKIQVAKAKRAVVSTKKKIGTPLSPNFLVPGLGIQSKKDDNR</sequence>
<proteinExistence type="predicted"/>
<dbReference type="Proteomes" id="UP000033980">
    <property type="component" value="Unassembled WGS sequence"/>
</dbReference>
<gene>
    <name evidence="2" type="ORF">UV68_C0036G0020</name>
</gene>
<feature type="chain" id="PRO_5002537096" evidence="1">
    <location>
        <begin position="30"/>
        <end position="93"/>
    </location>
</feature>